<dbReference type="GO" id="GO:0015031">
    <property type="term" value="P:protein transport"/>
    <property type="evidence" value="ECO:0007669"/>
    <property type="project" value="UniProtKB-KW"/>
</dbReference>
<dbReference type="PANTHER" id="PTHR11886">
    <property type="entry name" value="DYNEIN LIGHT CHAIN"/>
    <property type="match status" value="1"/>
</dbReference>
<dbReference type="Proteomes" id="UP000050795">
    <property type="component" value="Unassembled WGS sequence"/>
</dbReference>
<keyword evidence="6" id="KW-0509">mRNA transport</keyword>
<evidence type="ECO:0000256" key="4">
    <source>
        <dbReference type="ARBA" id="ARBA00022490"/>
    </source>
</evidence>
<evidence type="ECO:0000313" key="12">
    <source>
        <dbReference type="WBParaSite" id="TREG1_42960.2"/>
    </source>
</evidence>
<protein>
    <recommendedName>
        <fullName evidence="10">Dynein light chain</fullName>
    </recommendedName>
</protein>
<evidence type="ECO:0000256" key="8">
    <source>
        <dbReference type="ARBA" id="ARBA00023212"/>
    </source>
</evidence>
<evidence type="ECO:0000256" key="5">
    <source>
        <dbReference type="ARBA" id="ARBA00022701"/>
    </source>
</evidence>
<dbReference type="FunFam" id="3.30.740.10:FF:000005">
    <property type="entry name" value="Dynein light chain"/>
    <property type="match status" value="1"/>
</dbReference>
<dbReference type="SMART" id="SM01375">
    <property type="entry name" value="Dynein_light"/>
    <property type="match status" value="1"/>
</dbReference>
<evidence type="ECO:0000256" key="7">
    <source>
        <dbReference type="ARBA" id="ARBA00022927"/>
    </source>
</evidence>
<comment type="subcellular location">
    <subcellularLocation>
        <location evidence="2 10">Cytoplasm</location>
        <location evidence="2 10">Cytoskeleton</location>
    </subcellularLocation>
    <subcellularLocation>
        <location evidence="1">Nucleus</location>
    </subcellularLocation>
</comment>
<dbReference type="GO" id="GO:0045505">
    <property type="term" value="F:dynein intermediate chain binding"/>
    <property type="evidence" value="ECO:0007669"/>
    <property type="project" value="TreeGrafter"/>
</dbReference>
<evidence type="ECO:0000256" key="9">
    <source>
        <dbReference type="ARBA" id="ARBA00023242"/>
    </source>
</evidence>
<reference evidence="11" key="1">
    <citation type="submission" date="2022-06" db="EMBL/GenBank/DDBJ databases">
        <authorList>
            <person name="Berger JAMES D."/>
            <person name="Berger JAMES D."/>
        </authorList>
    </citation>
    <scope>NUCLEOTIDE SEQUENCE [LARGE SCALE GENOMIC DNA]</scope>
</reference>
<dbReference type="Gene3D" id="3.30.740.10">
    <property type="entry name" value="Protein Inhibitor Of Neuronal Nitric Oxide Synthase"/>
    <property type="match status" value="1"/>
</dbReference>
<sequence length="90" mass="10796">MLDDQLKVIMVYMPKDMENNAINWYTEAHSTYSKYKDIADYLKQKFDHIYGRNWQCIIGHDFESSITHLDNNLIYFHFKGLEVLLFKTAI</sequence>
<keyword evidence="3" id="KW-0813">Transport</keyword>
<keyword evidence="10" id="KW-0243">Dynein</keyword>
<evidence type="ECO:0000256" key="3">
    <source>
        <dbReference type="ARBA" id="ARBA00022448"/>
    </source>
</evidence>
<dbReference type="InterPro" id="IPR037177">
    <property type="entry name" value="DLC_sf"/>
</dbReference>
<dbReference type="InterPro" id="IPR001372">
    <property type="entry name" value="Dynein_light_chain_typ-1/2"/>
</dbReference>
<dbReference type="GO" id="GO:0007017">
    <property type="term" value="P:microtubule-based process"/>
    <property type="evidence" value="ECO:0007669"/>
    <property type="project" value="InterPro"/>
</dbReference>
<keyword evidence="5 10" id="KW-0493">Microtubule</keyword>
<name>A0AA85JP33_TRIRE</name>
<keyword evidence="9" id="KW-0539">Nucleus</keyword>
<dbReference type="GO" id="GO:0005868">
    <property type="term" value="C:cytoplasmic dynein complex"/>
    <property type="evidence" value="ECO:0007669"/>
    <property type="project" value="TreeGrafter"/>
</dbReference>
<organism evidence="11 13">
    <name type="scientific">Trichobilharzia regenti</name>
    <name type="common">Nasal bird schistosome</name>
    <dbReference type="NCBI Taxonomy" id="157069"/>
    <lineage>
        <taxon>Eukaryota</taxon>
        <taxon>Metazoa</taxon>
        <taxon>Spiralia</taxon>
        <taxon>Lophotrochozoa</taxon>
        <taxon>Platyhelminthes</taxon>
        <taxon>Trematoda</taxon>
        <taxon>Digenea</taxon>
        <taxon>Strigeidida</taxon>
        <taxon>Schistosomatoidea</taxon>
        <taxon>Schistosomatidae</taxon>
        <taxon>Trichobilharzia</taxon>
    </lineage>
</organism>
<evidence type="ECO:0000256" key="6">
    <source>
        <dbReference type="ARBA" id="ARBA00022816"/>
    </source>
</evidence>
<reference evidence="12 13" key="2">
    <citation type="submission" date="2023-11" db="UniProtKB">
        <authorList>
            <consortium name="WormBaseParasite"/>
        </authorList>
    </citation>
    <scope>IDENTIFICATION</scope>
</reference>
<keyword evidence="10" id="KW-0505">Motor protein</keyword>
<dbReference type="AlphaFoldDB" id="A0AA85JP33"/>
<proteinExistence type="inferred from homology"/>
<dbReference type="GO" id="GO:0005874">
    <property type="term" value="C:microtubule"/>
    <property type="evidence" value="ECO:0007669"/>
    <property type="project" value="UniProtKB-KW"/>
</dbReference>
<keyword evidence="11" id="KW-1185">Reference proteome</keyword>
<evidence type="ECO:0000256" key="2">
    <source>
        <dbReference type="ARBA" id="ARBA00004245"/>
    </source>
</evidence>
<dbReference type="GO" id="GO:0005634">
    <property type="term" value="C:nucleus"/>
    <property type="evidence" value="ECO:0007669"/>
    <property type="project" value="UniProtKB-SubCell"/>
</dbReference>
<comment type="similarity">
    <text evidence="10">Belongs to the dynein light chain family.</text>
</comment>
<keyword evidence="7" id="KW-0653">Protein transport</keyword>
<dbReference type="Pfam" id="PF01221">
    <property type="entry name" value="Dynein_light"/>
    <property type="match status" value="1"/>
</dbReference>
<keyword evidence="8 10" id="KW-0206">Cytoskeleton</keyword>
<dbReference type="WBParaSite" id="TREG1_42960.3">
    <property type="protein sequence ID" value="TREG1_42960.3"/>
    <property type="gene ID" value="TREG1_42960"/>
</dbReference>
<dbReference type="PANTHER" id="PTHR11886:SF35">
    <property type="entry name" value="DYNEIN LIGHT CHAIN"/>
    <property type="match status" value="1"/>
</dbReference>
<dbReference type="SUPFAM" id="SSF54648">
    <property type="entry name" value="DLC"/>
    <property type="match status" value="1"/>
</dbReference>
<evidence type="ECO:0000313" key="13">
    <source>
        <dbReference type="WBParaSite" id="TREG1_42960.3"/>
    </source>
</evidence>
<evidence type="ECO:0000313" key="11">
    <source>
        <dbReference type="Proteomes" id="UP000050795"/>
    </source>
</evidence>
<evidence type="ECO:0000256" key="1">
    <source>
        <dbReference type="ARBA" id="ARBA00004123"/>
    </source>
</evidence>
<accession>A0AA85JP33</accession>
<keyword evidence="4 10" id="KW-0963">Cytoplasm</keyword>
<dbReference type="WBParaSite" id="TREG1_42960.2">
    <property type="protein sequence ID" value="TREG1_42960.2"/>
    <property type="gene ID" value="TREG1_42960"/>
</dbReference>
<dbReference type="GO" id="GO:0051028">
    <property type="term" value="P:mRNA transport"/>
    <property type="evidence" value="ECO:0007669"/>
    <property type="project" value="UniProtKB-KW"/>
</dbReference>
<evidence type="ECO:0000256" key="10">
    <source>
        <dbReference type="RuleBase" id="RU365010"/>
    </source>
</evidence>